<name>A0AAJ0HHG7_9PEZI</name>
<protein>
    <submittedName>
        <fullName evidence="2">Uncharacterized protein</fullName>
    </submittedName>
</protein>
<reference evidence="2" key="2">
    <citation type="submission" date="2023-06" db="EMBL/GenBank/DDBJ databases">
        <authorList>
            <consortium name="Lawrence Berkeley National Laboratory"/>
            <person name="Haridas S."/>
            <person name="Hensen N."/>
            <person name="Bonometti L."/>
            <person name="Westerberg I."/>
            <person name="Brannstrom I.O."/>
            <person name="Guillou S."/>
            <person name="Cros-Aarteil S."/>
            <person name="Calhoun S."/>
            <person name="Kuo A."/>
            <person name="Mondo S."/>
            <person name="Pangilinan J."/>
            <person name="Riley R."/>
            <person name="Labutti K."/>
            <person name="Andreopoulos B."/>
            <person name="Lipzen A."/>
            <person name="Chen C."/>
            <person name="Yanf M."/>
            <person name="Daum C."/>
            <person name="Ng V."/>
            <person name="Clum A."/>
            <person name="Steindorff A."/>
            <person name="Ohm R."/>
            <person name="Martin F."/>
            <person name="Silar P."/>
            <person name="Natvig D."/>
            <person name="Lalanne C."/>
            <person name="Gautier V."/>
            <person name="Ament-Velasquez S.L."/>
            <person name="Kruys A."/>
            <person name="Hutchinson M.I."/>
            <person name="Powell A.J."/>
            <person name="Barry K."/>
            <person name="Miller A.N."/>
            <person name="Grigoriev I.V."/>
            <person name="Debuchy R."/>
            <person name="Gladieux P."/>
            <person name="Thoren M.H."/>
            <person name="Johannesson H."/>
        </authorList>
    </citation>
    <scope>NUCLEOTIDE SEQUENCE</scope>
    <source>
        <strain evidence="2">CBS 955.72</strain>
    </source>
</reference>
<dbReference type="AlphaFoldDB" id="A0AAJ0HHG7"/>
<evidence type="ECO:0000313" key="2">
    <source>
        <dbReference type="EMBL" id="KAK3352787.1"/>
    </source>
</evidence>
<feature type="region of interest" description="Disordered" evidence="1">
    <location>
        <begin position="19"/>
        <end position="41"/>
    </location>
</feature>
<comment type="caution">
    <text evidence="2">The sequence shown here is derived from an EMBL/GenBank/DDBJ whole genome shotgun (WGS) entry which is preliminary data.</text>
</comment>
<organism evidence="2 3">
    <name type="scientific">Lasiosphaeria hispida</name>
    <dbReference type="NCBI Taxonomy" id="260671"/>
    <lineage>
        <taxon>Eukaryota</taxon>
        <taxon>Fungi</taxon>
        <taxon>Dikarya</taxon>
        <taxon>Ascomycota</taxon>
        <taxon>Pezizomycotina</taxon>
        <taxon>Sordariomycetes</taxon>
        <taxon>Sordariomycetidae</taxon>
        <taxon>Sordariales</taxon>
        <taxon>Lasiosphaeriaceae</taxon>
        <taxon>Lasiosphaeria</taxon>
    </lineage>
</organism>
<evidence type="ECO:0000256" key="1">
    <source>
        <dbReference type="SAM" id="MobiDB-lite"/>
    </source>
</evidence>
<sequence length="168" mass="18222">MAGPGFSDADFTVTALPLDLNTPPEFSPKAQKRKLQPINTNHNKSGSWNSLIGIIEHGLLIPASPNGKGHHVIEVPATQSPDAHAQQYMNTLSQPPSMKEPGLSRNSFGASLPILRSKHGSRLSNVTTADVQEALSSPPTLFLGDELAPQFVSRLRGRTSPRLWEPRF</sequence>
<evidence type="ECO:0000313" key="3">
    <source>
        <dbReference type="Proteomes" id="UP001275084"/>
    </source>
</evidence>
<keyword evidence="3" id="KW-1185">Reference proteome</keyword>
<dbReference type="EMBL" id="JAUIQD010000004">
    <property type="protein sequence ID" value="KAK3352787.1"/>
    <property type="molecule type" value="Genomic_DNA"/>
</dbReference>
<gene>
    <name evidence="2" type="ORF">B0T25DRAFT_568048</name>
</gene>
<proteinExistence type="predicted"/>
<reference evidence="2" key="1">
    <citation type="journal article" date="2023" name="Mol. Phylogenet. Evol.">
        <title>Genome-scale phylogeny and comparative genomics of the fungal order Sordariales.</title>
        <authorList>
            <person name="Hensen N."/>
            <person name="Bonometti L."/>
            <person name="Westerberg I."/>
            <person name="Brannstrom I.O."/>
            <person name="Guillou S."/>
            <person name="Cros-Aarteil S."/>
            <person name="Calhoun S."/>
            <person name="Haridas S."/>
            <person name="Kuo A."/>
            <person name="Mondo S."/>
            <person name="Pangilinan J."/>
            <person name="Riley R."/>
            <person name="LaButti K."/>
            <person name="Andreopoulos B."/>
            <person name="Lipzen A."/>
            <person name="Chen C."/>
            <person name="Yan M."/>
            <person name="Daum C."/>
            <person name="Ng V."/>
            <person name="Clum A."/>
            <person name="Steindorff A."/>
            <person name="Ohm R.A."/>
            <person name="Martin F."/>
            <person name="Silar P."/>
            <person name="Natvig D.O."/>
            <person name="Lalanne C."/>
            <person name="Gautier V."/>
            <person name="Ament-Velasquez S.L."/>
            <person name="Kruys A."/>
            <person name="Hutchinson M.I."/>
            <person name="Powell A.J."/>
            <person name="Barry K."/>
            <person name="Miller A.N."/>
            <person name="Grigoriev I.V."/>
            <person name="Debuchy R."/>
            <person name="Gladieux P."/>
            <person name="Hiltunen Thoren M."/>
            <person name="Johannesson H."/>
        </authorList>
    </citation>
    <scope>NUCLEOTIDE SEQUENCE</scope>
    <source>
        <strain evidence="2">CBS 955.72</strain>
    </source>
</reference>
<dbReference type="Proteomes" id="UP001275084">
    <property type="component" value="Unassembled WGS sequence"/>
</dbReference>
<accession>A0AAJ0HHG7</accession>